<reference evidence="8" key="1">
    <citation type="submission" date="2021-04" db="EMBL/GenBank/DDBJ databases">
        <title>Phylogenetic analysis of Acidobacteriaceae.</title>
        <authorList>
            <person name="Qiu L."/>
            <person name="Zhang Q."/>
        </authorList>
    </citation>
    <scope>NUCLEOTIDE SEQUENCE</scope>
    <source>
        <strain evidence="8">DSM 25168</strain>
    </source>
</reference>
<evidence type="ECO:0000259" key="4">
    <source>
        <dbReference type="Pfam" id="PF01055"/>
    </source>
</evidence>
<dbReference type="SUPFAM" id="SSF51445">
    <property type="entry name" value="(Trans)glycosidases"/>
    <property type="match status" value="1"/>
</dbReference>
<keyword evidence="2" id="KW-0326">Glycosidase</keyword>
<dbReference type="Proteomes" id="UP001059380">
    <property type="component" value="Chromosome"/>
</dbReference>
<dbReference type="CDD" id="cd14752">
    <property type="entry name" value="GH31_N"/>
    <property type="match status" value="1"/>
</dbReference>
<accession>A0A9J7BUP9</accession>
<dbReference type="Pfam" id="PF01055">
    <property type="entry name" value="Glyco_hydro_31_2nd"/>
    <property type="match status" value="1"/>
</dbReference>
<dbReference type="InterPro" id="IPR051816">
    <property type="entry name" value="Glycosyl_Hydrolase_31"/>
</dbReference>
<dbReference type="GO" id="GO:0005975">
    <property type="term" value="P:carbohydrate metabolic process"/>
    <property type="evidence" value="ECO:0007669"/>
    <property type="project" value="InterPro"/>
</dbReference>
<gene>
    <name evidence="8" type="ORF">MOP44_10200</name>
</gene>
<dbReference type="InterPro" id="IPR013780">
    <property type="entry name" value="Glyco_hydro_b"/>
</dbReference>
<dbReference type="InterPro" id="IPR048395">
    <property type="entry name" value="Glyco_hydro_31_C"/>
</dbReference>
<dbReference type="Gene3D" id="2.60.40.1180">
    <property type="entry name" value="Golgi alpha-mannosidase II"/>
    <property type="match status" value="2"/>
</dbReference>
<protein>
    <submittedName>
        <fullName evidence="8">Glycoside hydrolase family 31 protein</fullName>
    </submittedName>
</protein>
<dbReference type="InterPro" id="IPR025887">
    <property type="entry name" value="Glyco_hydro_31_N_dom"/>
</dbReference>
<dbReference type="Pfam" id="PF13802">
    <property type="entry name" value="Gal_mutarotas_2"/>
    <property type="match status" value="1"/>
</dbReference>
<feature type="domain" description="Glycoside hydrolase family 31 TIM barrel" evidence="4">
    <location>
        <begin position="253"/>
        <end position="571"/>
    </location>
</feature>
<name>A0A9J7BUP9_9BACT</name>
<dbReference type="InterPro" id="IPR011013">
    <property type="entry name" value="Gal_mutarotase_sf_dom"/>
</dbReference>
<proteinExistence type="inferred from homology"/>
<evidence type="ECO:0000256" key="3">
    <source>
        <dbReference type="SAM" id="SignalP"/>
    </source>
</evidence>
<sequence length="779" mass="87658">MRSIRSNYLTALFAIMSAATLTATSQEPAITVAKDAAGLVMHNGNETLHVSVCGPTVLHIVAGPGDPKGASPFTPWVQKPCEPGQFEFSQDDKEATLRTSALQLRVNLKNSTISFRNPAGDQLLTEMPDRKPRAYTPAVVNGENVLRVKTRFFVGATEGFYGLGQHQSGAFNYRGNVVELAQANTDVALPLLVSTNGYGILWNTASHSWFDNRFPSELTLSAEAADAIDYYFIYGPEMDQIIHTYRDMTGHAPLFGKWAYGFVQSKDRYRSAKELLDVAAQYREQHAPLDLIVQDWFWWKTEGDPTFDPNYLKPEPDVEGAIKKLHDEHVHTIISVWAVLDKKSDTYKKMEAEGLTISGTDDYDATNPKAREVYWNLLMGKMYAMGWDGFWLDSAEPECCNGFSDATLDSYKLSIGNGARYTNIFPLMHSGNVYDHWRKETDKRRIFILTRSAFAGQQRNATTIWSGDVTGTFSTFRKQIPAGLNFELSGIPYWTTDIAGYGWPWERDTRDPRYQELYARWFEFGTFCPIMRTHGHRSNNTNEIFSYGPQVPTLIAYDKLRYRMLPYIYSLAWKVTNDDYTIMRPLIMDWRTNEKVRDMGDEYMFGPAFLVIPVTEEGATSRRVYLPPAAAWYDFWTGAKLDGDKTITAGAPVDRIPLFVKAGTILPLGPEIEYATQSPDAPITLRIYRGADADFTLYEDEGDSYDYEKGAHATIALHWDEASSTLKIGAREGSYPGMPKTRTFRVIVVGAGKATGSQMEATVDKEIQYDGSPVTALLR</sequence>
<dbReference type="Pfam" id="PF21365">
    <property type="entry name" value="Glyco_hydro_31_3rd"/>
    <property type="match status" value="1"/>
</dbReference>
<evidence type="ECO:0000256" key="1">
    <source>
        <dbReference type="ARBA" id="ARBA00007806"/>
    </source>
</evidence>
<dbReference type="RefSeq" id="WP_260795938.1">
    <property type="nucleotide sequence ID" value="NZ_CP093313.1"/>
</dbReference>
<evidence type="ECO:0000313" key="9">
    <source>
        <dbReference type="Proteomes" id="UP001059380"/>
    </source>
</evidence>
<dbReference type="InterPro" id="IPR000322">
    <property type="entry name" value="Glyco_hydro_31_TIM"/>
</dbReference>
<dbReference type="PANTHER" id="PTHR43863:SF2">
    <property type="entry name" value="MALTASE-GLUCOAMYLASE"/>
    <property type="match status" value="1"/>
</dbReference>
<dbReference type="InterPro" id="IPR033403">
    <property type="entry name" value="DUF5110"/>
</dbReference>
<dbReference type="SUPFAM" id="SSF51011">
    <property type="entry name" value="Glycosyl hydrolase domain"/>
    <property type="match status" value="1"/>
</dbReference>
<evidence type="ECO:0000259" key="7">
    <source>
        <dbReference type="Pfam" id="PF21365"/>
    </source>
</evidence>
<dbReference type="InterPro" id="IPR017853">
    <property type="entry name" value="GH"/>
</dbReference>
<dbReference type="AlphaFoldDB" id="A0A9J7BUP9"/>
<feature type="domain" description="Glycosyl hydrolase family 31 C-terminal" evidence="7">
    <location>
        <begin position="580"/>
        <end position="666"/>
    </location>
</feature>
<feature type="domain" description="Glycoside hydrolase family 31 N-terminal" evidence="5">
    <location>
        <begin position="47"/>
        <end position="211"/>
    </location>
</feature>
<keyword evidence="3" id="KW-0732">Signal</keyword>
<comment type="similarity">
    <text evidence="1 2">Belongs to the glycosyl hydrolase 31 family.</text>
</comment>
<evidence type="ECO:0000256" key="2">
    <source>
        <dbReference type="RuleBase" id="RU361185"/>
    </source>
</evidence>
<dbReference type="KEGG" id="orp:MOP44_10200"/>
<evidence type="ECO:0000313" key="8">
    <source>
        <dbReference type="EMBL" id="UWZ86297.1"/>
    </source>
</evidence>
<feature type="domain" description="DUF5110" evidence="6">
    <location>
        <begin position="682"/>
        <end position="750"/>
    </location>
</feature>
<keyword evidence="9" id="KW-1185">Reference proteome</keyword>
<dbReference type="Gene3D" id="3.20.20.80">
    <property type="entry name" value="Glycosidases"/>
    <property type="match status" value="1"/>
</dbReference>
<dbReference type="GO" id="GO:0004553">
    <property type="term" value="F:hydrolase activity, hydrolyzing O-glycosyl compounds"/>
    <property type="evidence" value="ECO:0007669"/>
    <property type="project" value="InterPro"/>
</dbReference>
<feature type="chain" id="PRO_5039925132" evidence="3">
    <location>
        <begin position="24"/>
        <end position="779"/>
    </location>
</feature>
<dbReference type="SUPFAM" id="SSF74650">
    <property type="entry name" value="Galactose mutarotase-like"/>
    <property type="match status" value="1"/>
</dbReference>
<dbReference type="EMBL" id="CP093313">
    <property type="protein sequence ID" value="UWZ86297.1"/>
    <property type="molecule type" value="Genomic_DNA"/>
</dbReference>
<dbReference type="Pfam" id="PF17137">
    <property type="entry name" value="DUF5110"/>
    <property type="match status" value="1"/>
</dbReference>
<dbReference type="PANTHER" id="PTHR43863">
    <property type="entry name" value="HYDROLASE, PUTATIVE (AFU_ORTHOLOGUE AFUA_1G03140)-RELATED"/>
    <property type="match status" value="1"/>
</dbReference>
<dbReference type="CDD" id="cd06591">
    <property type="entry name" value="GH31_xylosidase_XylS"/>
    <property type="match status" value="1"/>
</dbReference>
<dbReference type="GO" id="GO:0030246">
    <property type="term" value="F:carbohydrate binding"/>
    <property type="evidence" value="ECO:0007669"/>
    <property type="project" value="InterPro"/>
</dbReference>
<organism evidence="8 9">
    <name type="scientific">Occallatibacter riparius</name>
    <dbReference type="NCBI Taxonomy" id="1002689"/>
    <lineage>
        <taxon>Bacteria</taxon>
        <taxon>Pseudomonadati</taxon>
        <taxon>Acidobacteriota</taxon>
        <taxon>Terriglobia</taxon>
        <taxon>Terriglobales</taxon>
        <taxon>Acidobacteriaceae</taxon>
        <taxon>Occallatibacter</taxon>
    </lineage>
</organism>
<dbReference type="Gene3D" id="2.60.40.1760">
    <property type="entry name" value="glycosyl hydrolase (family 31)"/>
    <property type="match status" value="1"/>
</dbReference>
<evidence type="ECO:0000259" key="5">
    <source>
        <dbReference type="Pfam" id="PF13802"/>
    </source>
</evidence>
<evidence type="ECO:0000259" key="6">
    <source>
        <dbReference type="Pfam" id="PF17137"/>
    </source>
</evidence>
<keyword evidence="2 8" id="KW-0378">Hydrolase</keyword>
<feature type="signal peptide" evidence="3">
    <location>
        <begin position="1"/>
        <end position="23"/>
    </location>
</feature>